<sequence length="161" mass="18719">MREVLEIIERMHRELRLRIPGSKLMLVCLFGRLVTLLCRAYESSSGNEAGDLGNIDRAVSYIHRNYAKRISRGELARLTGMSESSFYRLFLRLIGCTPMEYLVRTRFLYAGKMLLETSRDLSSIARSCGFSDSNYFGTRVRERYGETPHQYRTRMRRKAAT</sequence>
<dbReference type="Pfam" id="PF12833">
    <property type="entry name" value="HTH_18"/>
    <property type="match status" value="1"/>
</dbReference>
<evidence type="ECO:0000313" key="5">
    <source>
        <dbReference type="EMBL" id="MPN46129.1"/>
    </source>
</evidence>
<dbReference type="PROSITE" id="PS01124">
    <property type="entry name" value="HTH_ARAC_FAMILY_2"/>
    <property type="match status" value="1"/>
</dbReference>
<dbReference type="SMART" id="SM00342">
    <property type="entry name" value="HTH_ARAC"/>
    <property type="match status" value="1"/>
</dbReference>
<dbReference type="InterPro" id="IPR020449">
    <property type="entry name" value="Tscrpt_reg_AraC-type_HTH"/>
</dbReference>
<evidence type="ECO:0000259" key="4">
    <source>
        <dbReference type="PROSITE" id="PS01124"/>
    </source>
</evidence>
<dbReference type="Gene3D" id="1.10.10.60">
    <property type="entry name" value="Homeodomain-like"/>
    <property type="match status" value="2"/>
</dbReference>
<dbReference type="InterPro" id="IPR018060">
    <property type="entry name" value="HTH_AraC"/>
</dbReference>
<accession>A0A645I6V8</accession>
<dbReference type="GO" id="GO:0043565">
    <property type="term" value="F:sequence-specific DNA binding"/>
    <property type="evidence" value="ECO:0007669"/>
    <property type="project" value="InterPro"/>
</dbReference>
<keyword evidence="5" id="KW-0808">Transferase</keyword>
<dbReference type="GO" id="GO:0008168">
    <property type="term" value="F:methyltransferase activity"/>
    <property type="evidence" value="ECO:0007669"/>
    <property type="project" value="UniProtKB-KW"/>
</dbReference>
<dbReference type="GO" id="GO:0032259">
    <property type="term" value="P:methylation"/>
    <property type="evidence" value="ECO:0007669"/>
    <property type="project" value="UniProtKB-KW"/>
</dbReference>
<keyword evidence="2" id="KW-0238">DNA-binding</keyword>
<comment type="caution">
    <text evidence="5">The sequence shown here is derived from an EMBL/GenBank/DDBJ whole genome shotgun (WGS) entry which is preliminary data.</text>
</comment>
<gene>
    <name evidence="5" type="primary">adaA_9</name>
    <name evidence="5" type="ORF">SDC9_193712</name>
</gene>
<organism evidence="5">
    <name type="scientific">bioreactor metagenome</name>
    <dbReference type="NCBI Taxonomy" id="1076179"/>
    <lineage>
        <taxon>unclassified sequences</taxon>
        <taxon>metagenomes</taxon>
        <taxon>ecological metagenomes</taxon>
    </lineage>
</organism>
<keyword evidence="5" id="KW-0489">Methyltransferase</keyword>
<dbReference type="AlphaFoldDB" id="A0A645I6V8"/>
<evidence type="ECO:0000256" key="1">
    <source>
        <dbReference type="ARBA" id="ARBA00023015"/>
    </source>
</evidence>
<dbReference type="SUPFAM" id="SSF46689">
    <property type="entry name" value="Homeodomain-like"/>
    <property type="match status" value="2"/>
</dbReference>
<protein>
    <submittedName>
        <fullName evidence="5">Bifunctional transcriptional activator/DNA repair enzyme AdaA</fullName>
        <ecNumber evidence="5">2.1.1.-</ecNumber>
    </submittedName>
</protein>
<keyword evidence="3" id="KW-0804">Transcription</keyword>
<dbReference type="InterPro" id="IPR050204">
    <property type="entry name" value="AraC_XylS_family_regulators"/>
</dbReference>
<name>A0A645I6V8_9ZZZZ</name>
<proteinExistence type="predicted"/>
<dbReference type="PRINTS" id="PR00032">
    <property type="entry name" value="HTHARAC"/>
</dbReference>
<keyword evidence="1" id="KW-0805">Transcription regulation</keyword>
<dbReference type="InterPro" id="IPR009057">
    <property type="entry name" value="Homeodomain-like_sf"/>
</dbReference>
<dbReference type="EMBL" id="VSSQ01106550">
    <property type="protein sequence ID" value="MPN46129.1"/>
    <property type="molecule type" value="Genomic_DNA"/>
</dbReference>
<evidence type="ECO:0000256" key="3">
    <source>
        <dbReference type="ARBA" id="ARBA00023163"/>
    </source>
</evidence>
<dbReference type="PANTHER" id="PTHR46796">
    <property type="entry name" value="HTH-TYPE TRANSCRIPTIONAL ACTIVATOR RHAS-RELATED"/>
    <property type="match status" value="1"/>
</dbReference>
<evidence type="ECO:0000256" key="2">
    <source>
        <dbReference type="ARBA" id="ARBA00023125"/>
    </source>
</evidence>
<dbReference type="GO" id="GO:0003700">
    <property type="term" value="F:DNA-binding transcription factor activity"/>
    <property type="evidence" value="ECO:0007669"/>
    <property type="project" value="InterPro"/>
</dbReference>
<dbReference type="EC" id="2.1.1.-" evidence="5"/>
<reference evidence="5" key="1">
    <citation type="submission" date="2019-08" db="EMBL/GenBank/DDBJ databases">
        <authorList>
            <person name="Kucharzyk K."/>
            <person name="Murdoch R.W."/>
            <person name="Higgins S."/>
            <person name="Loffler F."/>
        </authorList>
    </citation>
    <scope>NUCLEOTIDE SEQUENCE</scope>
</reference>
<feature type="domain" description="HTH araC/xylS-type" evidence="4">
    <location>
        <begin position="56"/>
        <end position="154"/>
    </location>
</feature>